<dbReference type="Proteomes" id="UP001177260">
    <property type="component" value="Unassembled WGS sequence"/>
</dbReference>
<reference evidence="1 2" key="1">
    <citation type="journal article" date="2023" name="ACS Omega">
        <title>Identification of the Neoaspergillic Acid Biosynthesis Gene Cluster by Establishing an In Vitro CRISPR-Ribonucleoprotein Genetic System in Aspergillus melleus.</title>
        <authorList>
            <person name="Yuan B."/>
            <person name="Grau M.F."/>
            <person name="Murata R.M."/>
            <person name="Torok T."/>
            <person name="Venkateswaran K."/>
            <person name="Stajich J.E."/>
            <person name="Wang C.C.C."/>
        </authorList>
    </citation>
    <scope>NUCLEOTIDE SEQUENCE [LARGE SCALE GENOMIC DNA]</scope>
    <source>
        <strain evidence="1 2">IMV 1140</strain>
    </source>
</reference>
<name>A0ACC3B3U0_9EURO</name>
<protein>
    <submittedName>
        <fullName evidence="1">Uncharacterized protein</fullName>
    </submittedName>
</protein>
<organism evidence="1 2">
    <name type="scientific">Aspergillus melleus</name>
    <dbReference type="NCBI Taxonomy" id="138277"/>
    <lineage>
        <taxon>Eukaryota</taxon>
        <taxon>Fungi</taxon>
        <taxon>Dikarya</taxon>
        <taxon>Ascomycota</taxon>
        <taxon>Pezizomycotina</taxon>
        <taxon>Eurotiomycetes</taxon>
        <taxon>Eurotiomycetidae</taxon>
        <taxon>Eurotiales</taxon>
        <taxon>Aspergillaceae</taxon>
        <taxon>Aspergillus</taxon>
        <taxon>Aspergillus subgen. Circumdati</taxon>
    </lineage>
</organism>
<proteinExistence type="predicted"/>
<accession>A0ACC3B3U0</accession>
<evidence type="ECO:0000313" key="1">
    <source>
        <dbReference type="EMBL" id="KAK1144853.1"/>
    </source>
</evidence>
<gene>
    <name evidence="1" type="ORF">N8T08_004866</name>
</gene>
<keyword evidence="2" id="KW-1185">Reference proteome</keyword>
<comment type="caution">
    <text evidence="1">The sequence shown here is derived from an EMBL/GenBank/DDBJ whole genome shotgun (WGS) entry which is preliminary data.</text>
</comment>
<evidence type="ECO:0000313" key="2">
    <source>
        <dbReference type="Proteomes" id="UP001177260"/>
    </source>
</evidence>
<sequence length="1281" mass="142635">MFNPIWLSKTCLGGFIMALVFIGIALGLVYHFAETDNGFVLLFDDRYSWAYGPTVVLVVAAGLWRQVDYWCKCLGPWRELRQGWVPADKSLFLDYVGQIHIFGCWTALKNKHWTVSASIVGVLLLKLMTAFASALLVVQPAKVRSGSIPVYEVGMNSSVPHFEGINLFSPTYAYYGVLAHGLPYPKGTSSQFVVPNIYPNNPLPDGTTRIAANVTGYWPSLDCQPGSLNWTMLSPDPDTHDDKDRVRIRFVTEDGRCSVGKLNPDTVVFSLNDHLREILPEKLIYPRMANLYANCTGNETNSDVHPSLRLLFTVLDVRNTQDLKPNAEQLLRSGDDVKVANSANVEIKSATAILCKQNLVGKRARVEIDPSDVDTQRGPGLDVTPISTLTTQTLLQGRSMDELANDYFQMMWRFMAGSPNLLGQDKATEDAYRPFFRLMLAESDSPDYESFLDIKRLTASAANVYIGLAAQSVYYILHTFLKSPNQEIPGEAFRNENRLFVQKTPIGVMVTCVALMICISVGVIMTRPLNVVSRSPDNIVATMTFLPNSKLTRVLAGTAYWPFPRIRDALRGQRFRTRLEPSPTDRYAKPAKPTFTIDVDLQDVSEKPQTPDEQAPEVLDNTPQKIWKPLAYSFPFRLLVLVSPIAVIIVTETLQQVSAKNGGFMDVPRDSSVLFWSKFITSGVMIALGLMYGTFDFGLALLAPYRVLSQGCTANERAMFANYLRDIPVFALWKSLSDRQLAVFFSLFATLAASLFTIAASGLYIVDYQNTLSRTMAVQRSDVFNLTWPNAYNDNHAGTVLNLIEQSNLTFPRFTHENLVFPVVSSPVSFKQRGDSTGQENGHMTLRVPALRPRLDCKPLDTVALYKGKTSSALDPKKRVPYASLQTTINLESMYPKCKRGRAYGDKNLFNFNSTVHFPERQVGNGLILQTPVYGGFIFDLHLGDIPDNENVSSRYTQFEKWGNSDLFADWYAYGESPSYTEDNYDKGQNPEGCPSIGFSFGAFIPLSTNMTDVTSGVCDQYIEEVTTEARFILPSLELDPSNPPVPDESTAHVLGDGHGFDMRQYRPQYNMEQSILYFNANASGYMDTFYQVVVNGIDGIPESDLVRKDSIPRLLNATSDLYGKYMALAISYNMRQNTTFTKDDDLGSAASRSIQGQNDDSSFEASVVYPSARLKIDRRASLALEILLAIAFICSAIACALAWTPVFIMQNPGQISGAVALVAGSALASRKVIPEGTEWLSTKQTQEQKIFDGLRLRLGWIDDDNGIRRYGIDVDNRQSA</sequence>
<dbReference type="EMBL" id="JAOPJF010000028">
    <property type="protein sequence ID" value="KAK1144853.1"/>
    <property type="molecule type" value="Genomic_DNA"/>
</dbReference>